<evidence type="ECO:0000313" key="3">
    <source>
        <dbReference type="Proteomes" id="UP001057580"/>
    </source>
</evidence>
<protein>
    <submittedName>
        <fullName evidence="2">Uncharacterized protein</fullName>
    </submittedName>
</protein>
<keyword evidence="3" id="KW-1185">Reference proteome</keyword>
<dbReference type="AlphaFoldDB" id="A0A9E7R3S6"/>
<gene>
    <name evidence="2" type="ORF">N0B31_18685</name>
</gene>
<dbReference type="GeneID" id="74944493"/>
<proteinExistence type="predicted"/>
<accession>A0A9E7R3S6</accession>
<dbReference type="KEGG" id="ssai:N0B31_18685"/>
<keyword evidence="1" id="KW-0472">Membrane</keyword>
<organism evidence="2 3">
    <name type="scientific">Salinirubellus salinus</name>
    <dbReference type="NCBI Taxonomy" id="1364945"/>
    <lineage>
        <taxon>Archaea</taxon>
        <taxon>Methanobacteriati</taxon>
        <taxon>Methanobacteriota</taxon>
        <taxon>Stenosarchaea group</taxon>
        <taxon>Halobacteria</taxon>
        <taxon>Halobacteriales</taxon>
        <taxon>Natronomonadaceae</taxon>
        <taxon>Salinirubellus</taxon>
    </lineage>
</organism>
<feature type="transmembrane region" description="Helical" evidence="1">
    <location>
        <begin position="29"/>
        <end position="50"/>
    </location>
</feature>
<name>A0A9E7R3S6_9EURY</name>
<evidence type="ECO:0000313" key="2">
    <source>
        <dbReference type="EMBL" id="UWM54130.1"/>
    </source>
</evidence>
<dbReference type="EMBL" id="CP104003">
    <property type="protein sequence ID" value="UWM54130.1"/>
    <property type="molecule type" value="Genomic_DNA"/>
</dbReference>
<keyword evidence="1" id="KW-0812">Transmembrane</keyword>
<keyword evidence="1" id="KW-1133">Transmembrane helix</keyword>
<dbReference type="Proteomes" id="UP001057580">
    <property type="component" value="Chromosome"/>
</dbReference>
<dbReference type="RefSeq" id="WP_260593124.1">
    <property type="nucleotide sequence ID" value="NZ_CP104003.1"/>
</dbReference>
<reference evidence="2" key="1">
    <citation type="submission" date="2022-09" db="EMBL/GenBank/DDBJ databases">
        <title>Diverse halophilic archaea isolated from saline environments.</title>
        <authorList>
            <person name="Cui H.-L."/>
        </authorList>
    </citation>
    <scope>NUCLEOTIDE SEQUENCE</scope>
    <source>
        <strain evidence="2">ZS-35-S2</strain>
    </source>
</reference>
<evidence type="ECO:0000256" key="1">
    <source>
        <dbReference type="SAM" id="Phobius"/>
    </source>
</evidence>
<sequence>MGAADGIKTAIGAAIVYIAILYWSMDYAWLADLLMTDILMYGVLGLAFVLGTFGGSTQKEDEQEIKVRVEQE</sequence>
<feature type="transmembrane region" description="Helical" evidence="1">
    <location>
        <begin position="7"/>
        <end position="23"/>
    </location>
</feature>